<dbReference type="Proteomes" id="UP000187266">
    <property type="component" value="Chromosome"/>
</dbReference>
<keyword evidence="2" id="KW-1185">Reference proteome</keyword>
<evidence type="ECO:0000313" key="1">
    <source>
        <dbReference type="EMBL" id="APX90805.1"/>
    </source>
</evidence>
<dbReference type="RefSeq" id="WP_076980822.1">
    <property type="nucleotide sequence ID" value="NZ_CP019124.1"/>
</dbReference>
<reference evidence="1 2" key="1">
    <citation type="submission" date="2017-01" db="EMBL/GenBank/DDBJ databases">
        <title>Genomic analysis of Xuhuaishuia manganoxidans DY6-4.</title>
        <authorList>
            <person name="Wang X."/>
        </authorList>
    </citation>
    <scope>NUCLEOTIDE SEQUENCE [LARGE SCALE GENOMIC DNA]</scope>
    <source>
        <strain evidence="1 2">DY6-4</strain>
    </source>
</reference>
<gene>
    <name evidence="1" type="ORF">BV394_14690</name>
</gene>
<accession>A0A2M9DHQ2</accession>
<evidence type="ECO:0000313" key="2">
    <source>
        <dbReference type="Proteomes" id="UP000187266"/>
    </source>
</evidence>
<dbReference type="AlphaFoldDB" id="A0A1U7DLL2"/>
<sequence>MTVAPNARPLTGRAVLALFVLGFGVIIGVNMLLAVSAVRTFPGLEVPNSYVASQEFDARRAAQERLGWQVAASYAPGRLSLSLTDADGRPLRPADLTLDIGRPTEVADELTAVLDMGPDGLGATVSLAPGRWRLDVGATAPDGTRFQKILLIGVPG</sequence>
<dbReference type="OrthoDB" id="1495896at2"/>
<organism evidence="1 2">
    <name type="scientific">Brevirhabdus pacifica</name>
    <dbReference type="NCBI Taxonomy" id="1267768"/>
    <lineage>
        <taxon>Bacteria</taxon>
        <taxon>Pseudomonadati</taxon>
        <taxon>Pseudomonadota</taxon>
        <taxon>Alphaproteobacteria</taxon>
        <taxon>Rhodobacterales</taxon>
        <taxon>Paracoccaceae</taxon>
        <taxon>Brevirhabdus</taxon>
    </lineage>
</organism>
<accession>A0A1U7DLL2</accession>
<protein>
    <submittedName>
        <fullName evidence="1">Uncharacterized protein</fullName>
    </submittedName>
</protein>
<name>A0A1U7DLL2_9RHOB</name>
<dbReference type="InterPro" id="IPR018037">
    <property type="entry name" value="FixH_proteobacterial"/>
</dbReference>
<dbReference type="InterPro" id="IPR008620">
    <property type="entry name" value="FixH"/>
</dbReference>
<dbReference type="EMBL" id="CP019124">
    <property type="protein sequence ID" value="APX90805.1"/>
    <property type="molecule type" value="Genomic_DNA"/>
</dbReference>
<dbReference type="Pfam" id="PF05751">
    <property type="entry name" value="FixH"/>
    <property type="match status" value="1"/>
</dbReference>
<proteinExistence type="predicted"/>
<dbReference type="STRING" id="1267768.BV394_14690"/>
<dbReference type="PIRSF" id="PIRSF011386">
    <property type="entry name" value="FixH"/>
    <property type="match status" value="1"/>
</dbReference>